<proteinExistence type="predicted"/>
<dbReference type="InterPro" id="IPR011050">
    <property type="entry name" value="Pectin_lyase_fold/virulence"/>
</dbReference>
<accession>A0A518K8W4</accession>
<dbReference type="Gene3D" id="2.160.20.20">
    <property type="match status" value="1"/>
</dbReference>
<evidence type="ECO:0000313" key="1">
    <source>
        <dbReference type="EMBL" id="QDV74229.1"/>
    </source>
</evidence>
<dbReference type="Proteomes" id="UP000316426">
    <property type="component" value="Chromosome"/>
</dbReference>
<dbReference type="SUPFAM" id="SSF51126">
    <property type="entry name" value="Pectin lyase-like"/>
    <property type="match status" value="1"/>
</dbReference>
<dbReference type="KEGG" id="bmei:Spa11_24290"/>
<keyword evidence="2" id="KW-1185">Reference proteome</keyword>
<reference evidence="1 2" key="1">
    <citation type="submission" date="2019-02" db="EMBL/GenBank/DDBJ databases">
        <title>Deep-cultivation of Planctomycetes and their phenomic and genomic characterization uncovers novel biology.</title>
        <authorList>
            <person name="Wiegand S."/>
            <person name="Jogler M."/>
            <person name="Boedeker C."/>
            <person name="Pinto D."/>
            <person name="Vollmers J."/>
            <person name="Rivas-Marin E."/>
            <person name="Kohn T."/>
            <person name="Peeters S.H."/>
            <person name="Heuer A."/>
            <person name="Rast P."/>
            <person name="Oberbeckmann S."/>
            <person name="Bunk B."/>
            <person name="Jeske O."/>
            <person name="Meyerdierks A."/>
            <person name="Storesund J.E."/>
            <person name="Kallscheuer N."/>
            <person name="Luecker S."/>
            <person name="Lage O.M."/>
            <person name="Pohl T."/>
            <person name="Merkel B.J."/>
            <person name="Hornburger P."/>
            <person name="Mueller R.-W."/>
            <person name="Bruemmer F."/>
            <person name="Labrenz M."/>
            <person name="Spormann A.M."/>
            <person name="Op den Camp H."/>
            <person name="Overmann J."/>
            <person name="Amann R."/>
            <person name="Jetten M.S.M."/>
            <person name="Mascher T."/>
            <person name="Medema M.H."/>
            <person name="Devos D.P."/>
            <person name="Kaster A.-K."/>
            <person name="Ovreas L."/>
            <person name="Rohde M."/>
            <person name="Galperin M.Y."/>
            <person name="Jogler C."/>
        </authorList>
    </citation>
    <scope>NUCLEOTIDE SEQUENCE [LARGE SCALE GENOMIC DNA]</scope>
    <source>
        <strain evidence="1 2">Spa11</strain>
    </source>
</reference>
<dbReference type="InterPro" id="IPR012332">
    <property type="entry name" value="Autotransporter_pectin_lyase_C"/>
</dbReference>
<evidence type="ECO:0000313" key="2">
    <source>
        <dbReference type="Proteomes" id="UP000316426"/>
    </source>
</evidence>
<gene>
    <name evidence="1" type="ORF">Spa11_24290</name>
</gene>
<evidence type="ECO:0008006" key="3">
    <source>
        <dbReference type="Google" id="ProtNLM"/>
    </source>
</evidence>
<protein>
    <recommendedName>
        <fullName evidence="3">PEP-CTERM protein-sorting domain-containing protein</fullName>
    </recommendedName>
</protein>
<dbReference type="AlphaFoldDB" id="A0A518K8W4"/>
<organism evidence="1 2">
    <name type="scientific">Botrimarina mediterranea</name>
    <dbReference type="NCBI Taxonomy" id="2528022"/>
    <lineage>
        <taxon>Bacteria</taxon>
        <taxon>Pseudomonadati</taxon>
        <taxon>Planctomycetota</taxon>
        <taxon>Planctomycetia</taxon>
        <taxon>Pirellulales</taxon>
        <taxon>Lacipirellulaceae</taxon>
        <taxon>Botrimarina</taxon>
    </lineage>
</organism>
<name>A0A518K8W4_9BACT</name>
<sequence>MHLHRSSLSPGMAASTVLVVIAFLLFTRGVSHAGVFPNSDNIFGASAPDPFYVEDGDSYLWLYGTESSEIVVNGGRIEKPTGLARSPIRLLDNATAVVNGGVLRDVAQRSTSHVFHLEDNSRLTVNGGIFFDSSSSGDLLRVSNNAHATINDGSFTATNDATLRTWFNGSITVNGGNFIADDSGALEHRGGGDVRINGGVFRSSRYALTVAQIGGLLEIHGGEFESPLGLFQNTGLVEWHAREASVDGHRINPGDISHSDGLLRLTFLDGDTQTIPFRRIGGTMRFIAVPEPSSAILSSLLVFGFAFQRR</sequence>
<dbReference type="EMBL" id="CP036349">
    <property type="protein sequence ID" value="QDV74229.1"/>
    <property type="molecule type" value="Genomic_DNA"/>
</dbReference>